<keyword evidence="2" id="KW-1185">Reference proteome</keyword>
<dbReference type="AlphaFoldDB" id="A0A090D1V7"/>
<accession>A0A090D1V7</accession>
<dbReference type="EMBL" id="CCEJ010000004">
    <property type="protein sequence ID" value="CDR33798.1"/>
    <property type="molecule type" value="Genomic_DNA"/>
</dbReference>
<dbReference type="RefSeq" id="WP_041017346.1">
    <property type="nucleotide sequence ID" value="NZ_CCEJ010000004.1"/>
</dbReference>
<reference evidence="1" key="1">
    <citation type="submission" date="2013-12" db="EMBL/GenBank/DDBJ databases">
        <authorList>
            <person name="Linke B."/>
        </authorList>
    </citation>
    <scope>NUCLEOTIDE SEQUENCE [LARGE SCALE GENOMIC DNA]</scope>
    <source>
        <strain evidence="1">CRIB-18</strain>
    </source>
</reference>
<proteinExistence type="predicted"/>
<evidence type="ECO:0000313" key="2">
    <source>
        <dbReference type="Proteomes" id="UP000031552"/>
    </source>
</evidence>
<gene>
    <name evidence="1" type="ORF">CSEC_0971</name>
</gene>
<reference evidence="1" key="2">
    <citation type="submission" date="2014-09" db="EMBL/GenBank/DDBJ databases">
        <title>Criblamydia sequanensis harbors a mega-plasmid encoding arsenite resistance.</title>
        <authorList>
            <person name="Bertelli C."/>
            <person name="Goesmann A."/>
            <person name="Greub G."/>
        </authorList>
    </citation>
    <scope>NUCLEOTIDE SEQUENCE [LARGE SCALE GENOMIC DNA]</scope>
    <source>
        <strain evidence="1">CRIB-18</strain>
    </source>
</reference>
<name>A0A090D1V7_9BACT</name>
<sequence length="60" mass="6689">MQVSSGPSLIENTDRFEGLNSQVVDDFEIKSPKINEKKEKTLLERIGSAPKSHGLSLKNF</sequence>
<evidence type="ECO:0000313" key="1">
    <source>
        <dbReference type="EMBL" id="CDR33798.1"/>
    </source>
</evidence>
<dbReference type="STRING" id="1437425.CSEC_0971"/>
<comment type="caution">
    <text evidence="1">The sequence shown here is derived from an EMBL/GenBank/DDBJ whole genome shotgun (WGS) entry which is preliminary data.</text>
</comment>
<dbReference type="Proteomes" id="UP000031552">
    <property type="component" value="Unassembled WGS sequence"/>
</dbReference>
<organism evidence="1 2">
    <name type="scientific">Candidatus Criblamydia sequanensis CRIB-18</name>
    <dbReference type="NCBI Taxonomy" id="1437425"/>
    <lineage>
        <taxon>Bacteria</taxon>
        <taxon>Pseudomonadati</taxon>
        <taxon>Chlamydiota</taxon>
        <taxon>Chlamydiia</taxon>
        <taxon>Parachlamydiales</taxon>
        <taxon>Candidatus Criblamydiaceae</taxon>
        <taxon>Candidatus Criblamydia</taxon>
    </lineage>
</organism>
<protein>
    <submittedName>
        <fullName evidence="1">Uncharacterized protein</fullName>
    </submittedName>
</protein>